<dbReference type="InterPro" id="IPR019337">
    <property type="entry name" value="Telomere_length_regulation_dom"/>
</dbReference>
<comment type="caution">
    <text evidence="4">The sequence shown here is derived from an EMBL/GenBank/DDBJ whole genome shotgun (WGS) entry which is preliminary data.</text>
</comment>
<evidence type="ECO:0000256" key="2">
    <source>
        <dbReference type="SAM" id="Coils"/>
    </source>
</evidence>
<dbReference type="Pfam" id="PF10193">
    <property type="entry name" value="Telomere_reg-2"/>
    <property type="match status" value="1"/>
</dbReference>
<dbReference type="GO" id="GO:0051879">
    <property type="term" value="F:Hsp90 protein binding"/>
    <property type="evidence" value="ECO:0007669"/>
    <property type="project" value="TreeGrafter"/>
</dbReference>
<dbReference type="PANTHER" id="PTHR15830:SF10">
    <property type="entry name" value="TELOMERE LENGTH REGULATION PROTEIN TEL2 HOMOLOG"/>
    <property type="match status" value="1"/>
</dbReference>
<organism evidence="4 5">
    <name type="scientific">Hanseniaspora valbyensis NRRL Y-1626</name>
    <dbReference type="NCBI Taxonomy" id="766949"/>
    <lineage>
        <taxon>Eukaryota</taxon>
        <taxon>Fungi</taxon>
        <taxon>Dikarya</taxon>
        <taxon>Ascomycota</taxon>
        <taxon>Saccharomycotina</taxon>
        <taxon>Saccharomycetes</taxon>
        <taxon>Saccharomycodales</taxon>
        <taxon>Saccharomycodaceae</taxon>
        <taxon>Hanseniaspora</taxon>
    </lineage>
</organism>
<dbReference type="InterPro" id="IPR051970">
    <property type="entry name" value="TEL2_Regulation"/>
</dbReference>
<dbReference type="Proteomes" id="UP000092321">
    <property type="component" value="Unassembled WGS sequence"/>
</dbReference>
<dbReference type="Gene3D" id="1.25.40.720">
    <property type="entry name" value="Telomere length regulation protein 2, C-terminal domain"/>
    <property type="match status" value="2"/>
</dbReference>
<evidence type="ECO:0000259" key="3">
    <source>
        <dbReference type="Pfam" id="PF10193"/>
    </source>
</evidence>
<dbReference type="GO" id="GO:0005829">
    <property type="term" value="C:cytosol"/>
    <property type="evidence" value="ECO:0007669"/>
    <property type="project" value="TreeGrafter"/>
</dbReference>
<sequence>MILNKNGKNIIALGSSTSQINNNLIKNYDDVSIDDVLPNIDTLYNNDISLEDNNHLSNIMFLNKICFTDKIIYELLTEEYKNKIITILSNNFIFFNQFINNEDTKIISEILYKLIYENNKAFSNHYTNIINTTLDKRQLLATFKTLYFGSKIFNKLLDLKEVNIYNYVNRLFHLYYELVTTQGEAKEHYGDFLLHAIKLNAFIIMEQFFISNENNSIPFFVNKDHFTQIFINKIYKPSNTVTKKKITFEISKFLSKIANKYNYSTINYILKSLNPVFLDFERLLTYCKNEIFIFAYIKACSISHTKRLMNVLIIKWSNSATAVKKSYSSDDLLFTKLILICCNKLEKEDPLTSLESQFAHNSVFLNGVSKRLVNPLPMIVERTMIIARRITNNKVDYETKVEIEFFDGDIEDDKDFENLNVMDKLEEVENESKEILKLEDNVKQISLSSNEPLTNDINKRIFFIKDFLKQLLSVSSNSTNKLSCKEVLNEGCKLMNLKLKHKKTEELKFYVEELLPLLINIKETNENEDSEFLESYKIKCIICLIKAYPSKALDLLLENLFFKEFNIQQRLSILTSIGVGCLEIKNETSLPKNDNNTVLSENNNIKNDIFIHDDLMKKSQITWRSRKLDLKKQESTQKTRILRTENTMIIIKVCYSLIAGWLRGIDLGATFDRIFKEHYLRCLSLVYSLISDEKHLDPNRDLENGVKEVLVDAFKQDILIDKDTLKDTNLM</sequence>
<evidence type="ECO:0000313" key="4">
    <source>
        <dbReference type="EMBL" id="OBA27605.1"/>
    </source>
</evidence>
<dbReference type="InterPro" id="IPR038528">
    <property type="entry name" value="TEL2_C_sf"/>
</dbReference>
<gene>
    <name evidence="4" type="ORF">HANVADRAFT_52060</name>
</gene>
<dbReference type="GO" id="GO:0042162">
    <property type="term" value="F:telomeric DNA binding"/>
    <property type="evidence" value="ECO:0007669"/>
    <property type="project" value="TreeGrafter"/>
</dbReference>
<evidence type="ECO:0000313" key="5">
    <source>
        <dbReference type="Proteomes" id="UP000092321"/>
    </source>
</evidence>
<feature type="domain" description="Telomere length regulation protein conserved" evidence="3">
    <location>
        <begin position="463"/>
        <end position="579"/>
    </location>
</feature>
<protein>
    <recommendedName>
        <fullName evidence="3">Telomere length regulation protein conserved domain-containing protein</fullName>
    </recommendedName>
</protein>
<dbReference type="GO" id="GO:0051083">
    <property type="term" value="P:'de novo' cotranslational protein folding"/>
    <property type="evidence" value="ECO:0007669"/>
    <property type="project" value="TreeGrafter"/>
</dbReference>
<keyword evidence="2" id="KW-0175">Coiled coil</keyword>
<keyword evidence="5" id="KW-1185">Reference proteome</keyword>
<accession>A0A1B7TG29</accession>
<feature type="coiled-coil region" evidence="2">
    <location>
        <begin position="421"/>
        <end position="448"/>
    </location>
</feature>
<dbReference type="EMBL" id="LXPE01000007">
    <property type="protein sequence ID" value="OBA27605.1"/>
    <property type="molecule type" value="Genomic_DNA"/>
</dbReference>
<name>A0A1B7TG29_9ASCO</name>
<proteinExistence type="inferred from homology"/>
<dbReference type="PANTHER" id="PTHR15830">
    <property type="entry name" value="TELOMERE LENGTH REGULATION PROTEIN TEL2 FAMILY MEMBER"/>
    <property type="match status" value="1"/>
</dbReference>
<comment type="similarity">
    <text evidence="1">Belongs to the TEL2 family.</text>
</comment>
<reference evidence="5" key="1">
    <citation type="journal article" date="2016" name="Proc. Natl. Acad. Sci. U.S.A.">
        <title>Comparative genomics of biotechnologically important yeasts.</title>
        <authorList>
            <person name="Riley R."/>
            <person name="Haridas S."/>
            <person name="Wolfe K.H."/>
            <person name="Lopes M.R."/>
            <person name="Hittinger C.T."/>
            <person name="Goeker M."/>
            <person name="Salamov A.A."/>
            <person name="Wisecaver J.H."/>
            <person name="Long T.M."/>
            <person name="Calvey C.H."/>
            <person name="Aerts A.L."/>
            <person name="Barry K.W."/>
            <person name="Choi C."/>
            <person name="Clum A."/>
            <person name="Coughlan A.Y."/>
            <person name="Deshpande S."/>
            <person name="Douglass A.P."/>
            <person name="Hanson S.J."/>
            <person name="Klenk H.-P."/>
            <person name="LaButti K.M."/>
            <person name="Lapidus A."/>
            <person name="Lindquist E.A."/>
            <person name="Lipzen A.M."/>
            <person name="Meier-Kolthoff J.P."/>
            <person name="Ohm R.A."/>
            <person name="Otillar R.P."/>
            <person name="Pangilinan J.L."/>
            <person name="Peng Y."/>
            <person name="Rokas A."/>
            <person name="Rosa C.A."/>
            <person name="Scheuner C."/>
            <person name="Sibirny A.A."/>
            <person name="Slot J.C."/>
            <person name="Stielow J.B."/>
            <person name="Sun H."/>
            <person name="Kurtzman C.P."/>
            <person name="Blackwell M."/>
            <person name="Grigoriev I.V."/>
            <person name="Jeffries T.W."/>
        </authorList>
    </citation>
    <scope>NUCLEOTIDE SEQUENCE [LARGE SCALE GENOMIC DNA]</scope>
    <source>
        <strain evidence="5">NRRL Y-1626</strain>
    </source>
</reference>
<dbReference type="AlphaFoldDB" id="A0A1B7TG29"/>
<evidence type="ECO:0000256" key="1">
    <source>
        <dbReference type="ARBA" id="ARBA00006133"/>
    </source>
</evidence>
<dbReference type="OrthoDB" id="10258062at2759"/>